<keyword evidence="9" id="KW-0813">Transport</keyword>
<feature type="chain" id="PRO_5003514334" evidence="8">
    <location>
        <begin position="21"/>
        <end position="502"/>
    </location>
</feature>
<evidence type="ECO:0000256" key="2">
    <source>
        <dbReference type="ARBA" id="ARBA00008520"/>
    </source>
</evidence>
<keyword evidence="9" id="KW-0762">Sugar transport</keyword>
<evidence type="ECO:0000256" key="6">
    <source>
        <dbReference type="ARBA" id="ARBA00023139"/>
    </source>
</evidence>
<dbReference type="InterPro" id="IPR050490">
    <property type="entry name" value="Bact_solute-bd_prot1"/>
</dbReference>
<comment type="subcellular location">
    <subcellularLocation>
        <location evidence="1">Periplasm</location>
    </subcellularLocation>
</comment>
<dbReference type="eggNOG" id="COG1653">
    <property type="taxonomic scope" value="Bacteria"/>
</dbReference>
<keyword evidence="6" id="KW-0564">Palmitate</keyword>
<name>G8QWA1_SPHPG</name>
<dbReference type="EMBL" id="CP003155">
    <property type="protein sequence ID" value="AEV29399.1"/>
    <property type="molecule type" value="Genomic_DNA"/>
</dbReference>
<evidence type="ECO:0000256" key="4">
    <source>
        <dbReference type="ARBA" id="ARBA00022729"/>
    </source>
</evidence>
<dbReference type="SUPFAM" id="SSF53850">
    <property type="entry name" value="Periplasmic binding protein-like II"/>
    <property type="match status" value="1"/>
</dbReference>
<dbReference type="Pfam" id="PF01547">
    <property type="entry name" value="SBP_bac_1"/>
    <property type="match status" value="1"/>
</dbReference>
<evidence type="ECO:0000256" key="5">
    <source>
        <dbReference type="ARBA" id="ARBA00023136"/>
    </source>
</evidence>
<evidence type="ECO:0000256" key="7">
    <source>
        <dbReference type="ARBA" id="ARBA00023288"/>
    </source>
</evidence>
<dbReference type="PANTHER" id="PTHR43649:SF33">
    <property type="entry name" value="POLYGALACTURONAN_RHAMNOGALACTURONAN-BINDING PROTEIN YTCQ"/>
    <property type="match status" value="1"/>
</dbReference>
<keyword evidence="3" id="KW-1003">Cell membrane</keyword>
<keyword evidence="7" id="KW-0449">Lipoprotein</keyword>
<evidence type="ECO:0000313" key="9">
    <source>
        <dbReference type="EMBL" id="AEV29399.1"/>
    </source>
</evidence>
<proteinExistence type="inferred from homology"/>
<gene>
    <name evidence="9" type="ordered locus">SpiGrapes_1592</name>
</gene>
<dbReference type="Proteomes" id="UP000005632">
    <property type="component" value="Chromosome"/>
</dbReference>
<comment type="similarity">
    <text evidence="2">Belongs to the bacterial solute-binding protein 1 family.</text>
</comment>
<dbReference type="InterPro" id="IPR006059">
    <property type="entry name" value="SBP"/>
</dbReference>
<dbReference type="KEGG" id="sgp:SpiGrapes_1592"/>
<reference evidence="9 10" key="1">
    <citation type="submission" date="2011-11" db="EMBL/GenBank/DDBJ databases">
        <title>Complete sequence of Spirochaeta sp. grapes.</title>
        <authorList>
            <consortium name="US DOE Joint Genome Institute"/>
            <person name="Lucas S."/>
            <person name="Han J."/>
            <person name="Lapidus A."/>
            <person name="Cheng J.-F."/>
            <person name="Goodwin L."/>
            <person name="Pitluck S."/>
            <person name="Peters L."/>
            <person name="Ovchinnikova G."/>
            <person name="Munk A.C."/>
            <person name="Detter J.C."/>
            <person name="Han C."/>
            <person name="Tapia R."/>
            <person name="Land M."/>
            <person name="Hauser L."/>
            <person name="Kyrpides N."/>
            <person name="Ivanova N."/>
            <person name="Pagani I."/>
            <person name="Ritalahtilisa K."/>
            <person name="Loeffler F."/>
            <person name="Woyke T."/>
        </authorList>
    </citation>
    <scope>NUCLEOTIDE SEQUENCE [LARGE SCALE GENOMIC DNA]</scope>
    <source>
        <strain evidence="10">ATCC BAA-1885 / DSM 22778 / Grapes</strain>
    </source>
</reference>
<dbReference type="AlphaFoldDB" id="G8QWA1"/>
<keyword evidence="10" id="KW-1185">Reference proteome</keyword>
<protein>
    <submittedName>
        <fullName evidence="9">ABC-type sugar transport system, periplasmic component</fullName>
    </submittedName>
</protein>
<evidence type="ECO:0000313" key="10">
    <source>
        <dbReference type="Proteomes" id="UP000005632"/>
    </source>
</evidence>
<dbReference type="Gene3D" id="3.40.190.10">
    <property type="entry name" value="Periplasmic binding protein-like II"/>
    <property type="match status" value="2"/>
</dbReference>
<dbReference type="STRING" id="158190.SpiGrapes_1592"/>
<dbReference type="PANTHER" id="PTHR43649">
    <property type="entry name" value="ARABINOSE-BINDING PROTEIN-RELATED"/>
    <property type="match status" value="1"/>
</dbReference>
<evidence type="ECO:0000256" key="1">
    <source>
        <dbReference type="ARBA" id="ARBA00004418"/>
    </source>
</evidence>
<evidence type="ECO:0000256" key="3">
    <source>
        <dbReference type="ARBA" id="ARBA00022475"/>
    </source>
</evidence>
<dbReference type="RefSeq" id="WP_014270247.1">
    <property type="nucleotide sequence ID" value="NC_016633.1"/>
</dbReference>
<accession>G8QWA1</accession>
<keyword evidence="4 8" id="KW-0732">Signal</keyword>
<sequence length="502" mass="56118">MKKKLVLLVLLTLFCVSVFANGKTETPAGNEGPVSLTWMLYGDNTPTEENSVIKALEEKLGIDLTVIYVPEADYMSKLNTLIAARNLPDVFWMDGKKLDVVEFRDQGMLMKLDSLLDTYGQTVLSEVSDNLLKSPVNQKDGIYALTPASLNYTSNLSIRTDWLKNLGMTMPTNLDELYMVLDAFSNKDPDGNGIDDTVGYIGTMASMRTFEHIFGAFGICVDMPYLMDNGTVTTYMKAPLYLDAIKYLRKLYQNGLLDSDFATMPLMSAFEKLWTGRTGVFDFQNVGTTNNWMPGRYTEPIPPTFGFAVLAGPGGKGGAIKQYPRYQYYNAIASTCKNPEKAMELINYLYGQEGDELTYLGIEGVHYSWVDKENGKFKLLNEFVDPATYRADGAFVYNHMWPLVNTEVRTLNKQTQEGQAFAREHSIGYPNIIQSLDSLGEYGSTLRDITKEAFAQLIVTKGNLEAEYKGFVERWNNEGGLEFEKEATAAYAAQLAAEKLSN</sequence>
<evidence type="ECO:0000256" key="8">
    <source>
        <dbReference type="SAM" id="SignalP"/>
    </source>
</evidence>
<feature type="signal peptide" evidence="8">
    <location>
        <begin position="1"/>
        <end position="20"/>
    </location>
</feature>
<dbReference type="HOGENOM" id="CLU_021021_2_0_12"/>
<organism evidence="9 10">
    <name type="scientific">Sphaerochaeta pleomorpha (strain ATCC BAA-1885 / DSM 22778 / Grapes)</name>
    <dbReference type="NCBI Taxonomy" id="158190"/>
    <lineage>
        <taxon>Bacteria</taxon>
        <taxon>Pseudomonadati</taxon>
        <taxon>Spirochaetota</taxon>
        <taxon>Spirochaetia</taxon>
        <taxon>Spirochaetales</taxon>
        <taxon>Sphaerochaetaceae</taxon>
        <taxon>Sphaerochaeta</taxon>
    </lineage>
</organism>
<keyword evidence="5" id="KW-0472">Membrane</keyword>
<dbReference type="GO" id="GO:0042597">
    <property type="term" value="C:periplasmic space"/>
    <property type="evidence" value="ECO:0007669"/>
    <property type="project" value="UniProtKB-SubCell"/>
</dbReference>
<dbReference type="OrthoDB" id="353961at2"/>